<comment type="caution">
    <text evidence="3">The sequence shown here is derived from an EMBL/GenBank/DDBJ whole genome shotgun (WGS) entry which is preliminary data.</text>
</comment>
<dbReference type="EMBL" id="JAKTMA010000021">
    <property type="protein sequence ID" value="MCR0233620.1"/>
    <property type="molecule type" value="Genomic_DNA"/>
</dbReference>
<dbReference type="AlphaFoldDB" id="A0A3E2VYV0"/>
<dbReference type="InterPro" id="IPR016152">
    <property type="entry name" value="PTrfase/Anion_transptr"/>
</dbReference>
<keyword evidence="3" id="KW-0762">Sugar transport</keyword>
<gene>
    <name evidence="3" type="ORF">DXA38_06805</name>
    <name evidence="2" type="ORF">MKC95_12650</name>
</gene>
<organism evidence="3 4">
    <name type="scientific">Clostridium innocuum</name>
    <dbReference type="NCBI Taxonomy" id="1522"/>
    <lineage>
        <taxon>Bacteria</taxon>
        <taxon>Bacillati</taxon>
        <taxon>Bacillota</taxon>
        <taxon>Clostridia</taxon>
        <taxon>Eubacteriales</taxon>
        <taxon>Clostridiaceae</taxon>
        <taxon>Clostridium</taxon>
    </lineage>
</organism>
<reference evidence="3 4" key="1">
    <citation type="submission" date="2018-08" db="EMBL/GenBank/DDBJ databases">
        <title>A genome reference for cultivated species of the human gut microbiota.</title>
        <authorList>
            <person name="Zou Y."/>
            <person name="Xue W."/>
            <person name="Luo G."/>
        </authorList>
    </citation>
    <scope>NUCLEOTIDE SEQUENCE [LARGE SCALE GENOMIC DNA]</scope>
    <source>
        <strain evidence="3 4">OF01-2LB</strain>
    </source>
</reference>
<feature type="domain" description="PTS EIIA type-2" evidence="1">
    <location>
        <begin position="4"/>
        <end position="152"/>
    </location>
</feature>
<sequence>MDENMFHKEAVFLNIDATSTDEVLDYVYHKMHDMGYVTEEFAQAVKDREHKYPTGLPGPICDIAVPHTDPEYVTKPFIAVVTTKKGIPFVKMATRDEYLQSKIIFVLGFKTGKYQVKILQTLIRRFIQESEMAAAFLKANDVESCYEMLMEIQNEVVIG</sequence>
<dbReference type="Gene3D" id="3.40.930.10">
    <property type="entry name" value="Mannitol-specific EII, Chain A"/>
    <property type="match status" value="1"/>
</dbReference>
<dbReference type="InterPro" id="IPR051541">
    <property type="entry name" value="PTS_SugarTrans_NitroReg"/>
</dbReference>
<keyword evidence="3" id="KW-0813">Transport</keyword>
<dbReference type="SUPFAM" id="SSF55804">
    <property type="entry name" value="Phoshotransferase/anion transport protein"/>
    <property type="match status" value="1"/>
</dbReference>
<proteinExistence type="predicted"/>
<dbReference type="PANTHER" id="PTHR47738">
    <property type="entry name" value="PTS SYSTEM FRUCTOSE-LIKE EIIA COMPONENT-RELATED"/>
    <property type="match status" value="1"/>
</dbReference>
<dbReference type="Pfam" id="PF00359">
    <property type="entry name" value="PTS_EIIA_2"/>
    <property type="match status" value="1"/>
</dbReference>
<dbReference type="Proteomes" id="UP000260025">
    <property type="component" value="Unassembled WGS sequence"/>
</dbReference>
<dbReference type="PROSITE" id="PS51094">
    <property type="entry name" value="PTS_EIIA_TYPE_2"/>
    <property type="match status" value="1"/>
</dbReference>
<dbReference type="EMBL" id="QVEV01000007">
    <property type="protein sequence ID" value="RGC16741.1"/>
    <property type="molecule type" value="Genomic_DNA"/>
</dbReference>
<dbReference type="RefSeq" id="WP_054344233.1">
    <property type="nucleotide sequence ID" value="NZ_BAABYY010000002.1"/>
</dbReference>
<protein>
    <submittedName>
        <fullName evidence="3">PTS sugar transporter subunit IIA</fullName>
    </submittedName>
</protein>
<evidence type="ECO:0000313" key="2">
    <source>
        <dbReference type="EMBL" id="MCR0233620.1"/>
    </source>
</evidence>
<dbReference type="Proteomes" id="UP001203972">
    <property type="component" value="Unassembled WGS sequence"/>
</dbReference>
<dbReference type="OrthoDB" id="370976at2"/>
<dbReference type="PANTHER" id="PTHR47738:SF3">
    <property type="entry name" value="PHOSPHOTRANSFERASE SYSTEM MANNITOL_FRUCTOSE-SPECIFIC IIA DOMAIN CONTAINING PROTEIN"/>
    <property type="match status" value="1"/>
</dbReference>
<evidence type="ECO:0000313" key="4">
    <source>
        <dbReference type="Proteomes" id="UP000260025"/>
    </source>
</evidence>
<reference evidence="2" key="2">
    <citation type="journal article" date="2022" name="Clin. Infect. Dis.">
        <title>Association between Clostridium innocuum and antibiotic-associated diarrhea in adults and children: A cross-sectional study and comparative genomics analysis.</title>
        <authorList>
            <person name="Cherny K.E."/>
            <person name="Muscat E.B."/>
            <person name="Balaji A."/>
            <person name="Mukherjee J."/>
            <person name="Ozer E.A."/>
            <person name="Angarone M.P."/>
            <person name="Hauser A.R."/>
            <person name="Sichel J.S."/>
            <person name="Amponsah E."/>
            <person name="Kociolek L.K."/>
        </authorList>
    </citation>
    <scope>NUCLEOTIDE SEQUENCE</scope>
    <source>
        <strain evidence="2">NU1-AC-029v</strain>
    </source>
</reference>
<accession>A0A3E2VYV0</accession>
<evidence type="ECO:0000259" key="1">
    <source>
        <dbReference type="PROSITE" id="PS51094"/>
    </source>
</evidence>
<dbReference type="InterPro" id="IPR002178">
    <property type="entry name" value="PTS_EIIA_type-2_dom"/>
</dbReference>
<dbReference type="CDD" id="cd00211">
    <property type="entry name" value="PTS_IIA_fru"/>
    <property type="match status" value="1"/>
</dbReference>
<name>A0A3E2VYV0_CLOIN</name>
<evidence type="ECO:0000313" key="3">
    <source>
        <dbReference type="EMBL" id="RGC16741.1"/>
    </source>
</evidence>